<dbReference type="Gene3D" id="3.90.810.10">
    <property type="entry name" value="CRIB domain"/>
    <property type="match status" value="1"/>
</dbReference>
<dbReference type="InterPro" id="IPR000095">
    <property type="entry name" value="CRIB_dom"/>
</dbReference>
<accession>A0A1C1CFW2</accession>
<dbReference type="InterPro" id="IPR036936">
    <property type="entry name" value="CRIB_dom_sf"/>
</dbReference>
<dbReference type="PROSITE" id="PS50108">
    <property type="entry name" value="CRIB"/>
    <property type="match status" value="1"/>
</dbReference>
<reference evidence="4" key="1">
    <citation type="submission" date="2015-07" db="EMBL/GenBank/DDBJ databases">
        <authorList>
            <person name="Teixeira M.M."/>
            <person name="Souza R.C."/>
            <person name="Almeida L.G."/>
            <person name="Vicente V.A."/>
            <person name="de Hoog S."/>
            <person name="Bocca A.L."/>
            <person name="de Almeida S.R."/>
            <person name="Vasconcelos A.T."/>
            <person name="Felipe M.S."/>
        </authorList>
    </citation>
    <scope>NUCLEOTIDE SEQUENCE [LARGE SCALE GENOMIC DNA]</scope>
    <source>
        <strain evidence="4">KSF</strain>
    </source>
</reference>
<feature type="region of interest" description="Disordered" evidence="1">
    <location>
        <begin position="222"/>
        <end position="251"/>
    </location>
</feature>
<evidence type="ECO:0000259" key="2">
    <source>
        <dbReference type="PROSITE" id="PS50108"/>
    </source>
</evidence>
<dbReference type="AlphaFoldDB" id="A0A1C1CFW2"/>
<feature type="domain" description="CRIB" evidence="2">
    <location>
        <begin position="254"/>
        <end position="267"/>
    </location>
</feature>
<protein>
    <recommendedName>
        <fullName evidence="2">CRIB domain-containing protein</fullName>
    </recommendedName>
</protein>
<proteinExistence type="predicted"/>
<keyword evidence="4" id="KW-1185">Reference proteome</keyword>
<dbReference type="Pfam" id="PF00786">
    <property type="entry name" value="PBD"/>
    <property type="match status" value="1"/>
</dbReference>
<evidence type="ECO:0000313" key="4">
    <source>
        <dbReference type="Proteomes" id="UP000094526"/>
    </source>
</evidence>
<dbReference type="STRING" id="86049.A0A1C1CFW2"/>
<sequence>MEAIGAVGSLLGIIDIATRCICALAEMRQRFKESNLTIETLSGQLITVRAALGQINLLIVESLSQDEQHYQLTLDLSAAIGCCNLLLRLLDEQLAKLQYSDTDEVTFLSKVNLMLESKGTEDCLTRLDRQINALNLLVTAFKCRNPRVQQEFLEEKESRSVFDQVKDDSASLMVVCDSASFVTQRTWTTTGTSRFSANFSFDAEILQANAYKATLRSLMRRAQTDNSRERYSQNTRTKSPDGPTLPRLPRRVKISRPENVMHVTHVGYDVLYGRYTGLPPDWAKALESTT</sequence>
<dbReference type="SMART" id="SM00285">
    <property type="entry name" value="PBD"/>
    <property type="match status" value="1"/>
</dbReference>
<dbReference type="OrthoDB" id="5817230at2759"/>
<dbReference type="EMBL" id="LGRB01000014">
    <property type="protein sequence ID" value="OCT47356.1"/>
    <property type="molecule type" value="Genomic_DNA"/>
</dbReference>
<comment type="caution">
    <text evidence="3">The sequence shown here is derived from an EMBL/GenBank/DDBJ whole genome shotgun (WGS) entry which is preliminary data.</text>
</comment>
<name>A0A1C1CFW2_9EURO</name>
<dbReference type="VEuPathDB" id="FungiDB:CLCR_02567"/>
<evidence type="ECO:0000256" key="1">
    <source>
        <dbReference type="SAM" id="MobiDB-lite"/>
    </source>
</evidence>
<gene>
    <name evidence="3" type="ORF">CLCR_02567</name>
</gene>
<dbReference type="Proteomes" id="UP000094526">
    <property type="component" value="Unassembled WGS sequence"/>
</dbReference>
<dbReference type="VEuPathDB" id="FungiDB:G647_02080"/>
<feature type="compositionally biased region" description="Basic and acidic residues" evidence="1">
    <location>
        <begin position="222"/>
        <end position="231"/>
    </location>
</feature>
<dbReference type="eggNOG" id="KOG0578">
    <property type="taxonomic scope" value="Eukaryota"/>
</dbReference>
<evidence type="ECO:0000313" key="3">
    <source>
        <dbReference type="EMBL" id="OCT47356.1"/>
    </source>
</evidence>
<organism evidence="3 4">
    <name type="scientific">Cladophialophora carrionii</name>
    <dbReference type="NCBI Taxonomy" id="86049"/>
    <lineage>
        <taxon>Eukaryota</taxon>
        <taxon>Fungi</taxon>
        <taxon>Dikarya</taxon>
        <taxon>Ascomycota</taxon>
        <taxon>Pezizomycotina</taxon>
        <taxon>Eurotiomycetes</taxon>
        <taxon>Chaetothyriomycetidae</taxon>
        <taxon>Chaetothyriales</taxon>
        <taxon>Herpotrichiellaceae</taxon>
        <taxon>Cladophialophora</taxon>
    </lineage>
</organism>